<protein>
    <recommendedName>
        <fullName evidence="4 9">Heme exporter protein C</fullName>
    </recommendedName>
    <alternativeName>
        <fullName evidence="9">Cytochrome c-type biogenesis protein</fullName>
    </alternativeName>
</protein>
<evidence type="ECO:0000313" key="12">
    <source>
        <dbReference type="Proteomes" id="UP000661077"/>
    </source>
</evidence>
<keyword evidence="9" id="KW-1003">Cell membrane</keyword>
<dbReference type="PANTHER" id="PTHR30071">
    <property type="entry name" value="HEME EXPORTER PROTEIN C"/>
    <property type="match status" value="1"/>
</dbReference>
<evidence type="ECO:0000256" key="7">
    <source>
        <dbReference type="ARBA" id="ARBA00022989"/>
    </source>
</evidence>
<evidence type="ECO:0000256" key="2">
    <source>
        <dbReference type="ARBA" id="ARBA00004141"/>
    </source>
</evidence>
<organism evidence="11 12">
    <name type="scientific">Steroidobacter gossypii</name>
    <dbReference type="NCBI Taxonomy" id="2805490"/>
    <lineage>
        <taxon>Bacteria</taxon>
        <taxon>Pseudomonadati</taxon>
        <taxon>Pseudomonadota</taxon>
        <taxon>Gammaproteobacteria</taxon>
        <taxon>Steroidobacterales</taxon>
        <taxon>Steroidobacteraceae</taxon>
        <taxon>Steroidobacter</taxon>
    </lineage>
</organism>
<comment type="similarity">
    <text evidence="3 9">Belongs to the CcmC/CycZ/HelC family.</text>
</comment>
<gene>
    <name evidence="11" type="primary">ccsA</name>
    <name evidence="9" type="synonym">ccmC</name>
    <name evidence="11" type="ORF">JM946_12795</name>
</gene>
<feature type="transmembrane region" description="Helical" evidence="9">
    <location>
        <begin position="133"/>
        <end position="149"/>
    </location>
</feature>
<feature type="transmembrane region" description="Helical" evidence="9">
    <location>
        <begin position="24"/>
        <end position="44"/>
    </location>
</feature>
<comment type="caution">
    <text evidence="11">The sequence shown here is derived from an EMBL/GenBank/DDBJ whole genome shotgun (WGS) entry which is preliminary data.</text>
</comment>
<dbReference type="EMBL" id="JAEVLS010000002">
    <property type="protein sequence ID" value="MBM0105637.1"/>
    <property type="molecule type" value="Genomic_DNA"/>
</dbReference>
<dbReference type="Proteomes" id="UP000661077">
    <property type="component" value="Unassembled WGS sequence"/>
</dbReference>
<dbReference type="PRINTS" id="PR01386">
    <property type="entry name" value="CCMCBIOGNSIS"/>
</dbReference>
<name>A0ABS1WXC6_9GAMM</name>
<keyword evidence="8 9" id="KW-0472">Membrane</keyword>
<feature type="transmembrane region" description="Helical" evidence="9">
    <location>
        <begin position="91"/>
        <end position="113"/>
    </location>
</feature>
<dbReference type="Pfam" id="PF01578">
    <property type="entry name" value="Cytochrom_C_asm"/>
    <property type="match status" value="1"/>
</dbReference>
<keyword evidence="6 9" id="KW-0201">Cytochrome c-type biogenesis</keyword>
<evidence type="ECO:0000259" key="10">
    <source>
        <dbReference type="Pfam" id="PF01578"/>
    </source>
</evidence>
<dbReference type="NCBIfam" id="TIGR01191">
    <property type="entry name" value="ccmC"/>
    <property type="match status" value="1"/>
</dbReference>
<evidence type="ECO:0000256" key="6">
    <source>
        <dbReference type="ARBA" id="ARBA00022748"/>
    </source>
</evidence>
<keyword evidence="9" id="KW-0997">Cell inner membrane</keyword>
<accession>A0ABS1WXC6</accession>
<feature type="transmembrane region" description="Helical" evidence="9">
    <location>
        <begin position="161"/>
        <end position="181"/>
    </location>
</feature>
<evidence type="ECO:0000256" key="5">
    <source>
        <dbReference type="ARBA" id="ARBA00022692"/>
    </source>
</evidence>
<evidence type="ECO:0000256" key="8">
    <source>
        <dbReference type="ARBA" id="ARBA00023136"/>
    </source>
</evidence>
<feature type="domain" description="Cytochrome c assembly protein" evidence="10">
    <location>
        <begin position="27"/>
        <end position="184"/>
    </location>
</feature>
<keyword evidence="9" id="KW-0813">Transport</keyword>
<reference evidence="11 12" key="1">
    <citation type="journal article" date="2021" name="Int. J. Syst. Evol. Microbiol.">
        <title>Steroidobacter gossypii sp. nov., isolated from soil of cotton cropping field.</title>
        <authorList>
            <person name="Huang R."/>
            <person name="Yang S."/>
            <person name="Zhen C."/>
            <person name="Liu W."/>
        </authorList>
    </citation>
    <scope>NUCLEOTIDE SEQUENCE [LARGE SCALE GENOMIC DNA]</scope>
    <source>
        <strain evidence="11 12">S1-65</strain>
    </source>
</reference>
<evidence type="ECO:0000256" key="4">
    <source>
        <dbReference type="ARBA" id="ARBA00016463"/>
    </source>
</evidence>
<keyword evidence="5 9" id="KW-0812">Transmembrane</keyword>
<dbReference type="RefSeq" id="WP_203167671.1">
    <property type="nucleotide sequence ID" value="NZ_JAEVLS010000002.1"/>
</dbReference>
<feature type="transmembrane region" description="Helical" evidence="9">
    <location>
        <begin position="201"/>
        <end position="221"/>
    </location>
</feature>
<dbReference type="InterPro" id="IPR002541">
    <property type="entry name" value="Cyt_c_assembly"/>
</dbReference>
<keyword evidence="7 9" id="KW-1133">Transmembrane helix</keyword>
<dbReference type="PANTHER" id="PTHR30071:SF1">
    <property type="entry name" value="CYTOCHROME B_B6 PROTEIN-RELATED"/>
    <property type="match status" value="1"/>
</dbReference>
<evidence type="ECO:0000256" key="9">
    <source>
        <dbReference type="RuleBase" id="RU364092"/>
    </source>
</evidence>
<comment type="function">
    <text evidence="1 9">Required for the export of heme to the periplasm for the biogenesis of c-type cytochromes.</text>
</comment>
<evidence type="ECO:0000313" key="11">
    <source>
        <dbReference type="EMBL" id="MBM0105637.1"/>
    </source>
</evidence>
<sequence>MWLWFHKLSSPPYAYRTAGLVRPWLFWPAIALMAIGAFGGLVLAPEDYQQKDAFRIIYVHVPSASLSLMIYTVMAVAAAVGVIWRIKLAHAVAAACAPIGAWFTVATLVTGSIYGKPMWGTWWEWDPRLTSELILLFLYLGYMALRASFDDTQRADRASAILAIVGVVNVPIVKYSVVWWNSLHQGPSISKLAAPSIEGSMLWPLLIMMLAFVLYFGAVLCDRLRGEILRRERNASWLTESLARS</sequence>
<evidence type="ECO:0000256" key="1">
    <source>
        <dbReference type="ARBA" id="ARBA00002442"/>
    </source>
</evidence>
<feature type="transmembrane region" description="Helical" evidence="9">
    <location>
        <begin position="64"/>
        <end position="84"/>
    </location>
</feature>
<dbReference type="InterPro" id="IPR003557">
    <property type="entry name" value="Cyt_c_biogenesis_CcmC"/>
</dbReference>
<evidence type="ECO:0000256" key="3">
    <source>
        <dbReference type="ARBA" id="ARBA00005840"/>
    </source>
</evidence>
<keyword evidence="12" id="KW-1185">Reference proteome</keyword>
<dbReference type="InterPro" id="IPR045062">
    <property type="entry name" value="Cyt_c_biogenesis_CcsA/CcmC"/>
</dbReference>
<proteinExistence type="inferred from homology"/>
<comment type="subcellular location">
    <subcellularLocation>
        <location evidence="9">Cell inner membrane</location>
    </subcellularLocation>
    <subcellularLocation>
        <location evidence="2">Membrane</location>
        <topology evidence="2">Multi-pass membrane protein</topology>
    </subcellularLocation>
</comment>